<evidence type="ECO:0000313" key="3">
    <source>
        <dbReference type="Proteomes" id="UP000317650"/>
    </source>
</evidence>
<gene>
    <name evidence="2" type="ORF">C4D60_Mb02t22170</name>
</gene>
<organism evidence="2 3">
    <name type="scientific">Musa balbisiana</name>
    <name type="common">Banana</name>
    <dbReference type="NCBI Taxonomy" id="52838"/>
    <lineage>
        <taxon>Eukaryota</taxon>
        <taxon>Viridiplantae</taxon>
        <taxon>Streptophyta</taxon>
        <taxon>Embryophyta</taxon>
        <taxon>Tracheophyta</taxon>
        <taxon>Spermatophyta</taxon>
        <taxon>Magnoliopsida</taxon>
        <taxon>Liliopsida</taxon>
        <taxon>Zingiberales</taxon>
        <taxon>Musaceae</taxon>
        <taxon>Musa</taxon>
    </lineage>
</organism>
<comment type="caution">
    <text evidence="2">The sequence shown here is derived from an EMBL/GenBank/DDBJ whole genome shotgun (WGS) entry which is preliminary data.</text>
</comment>
<dbReference type="AlphaFoldDB" id="A0A4S8ICJ8"/>
<dbReference type="EMBL" id="PYDT01000011">
    <property type="protein sequence ID" value="THU45835.1"/>
    <property type="molecule type" value="Genomic_DNA"/>
</dbReference>
<reference evidence="2 3" key="1">
    <citation type="journal article" date="2019" name="Nat. Plants">
        <title>Genome sequencing of Musa balbisiana reveals subgenome evolution and function divergence in polyploid bananas.</title>
        <authorList>
            <person name="Yao X."/>
        </authorList>
    </citation>
    <scope>NUCLEOTIDE SEQUENCE [LARGE SCALE GENOMIC DNA]</scope>
    <source>
        <strain evidence="3">cv. DH-PKW</strain>
        <tissue evidence="2">Leaves</tissue>
    </source>
</reference>
<feature type="region of interest" description="Disordered" evidence="1">
    <location>
        <begin position="38"/>
        <end position="63"/>
    </location>
</feature>
<keyword evidence="3" id="KW-1185">Reference proteome</keyword>
<accession>A0A4S8ICJ8</accession>
<name>A0A4S8ICJ8_MUSBA</name>
<proteinExistence type="predicted"/>
<protein>
    <submittedName>
        <fullName evidence="2">Uncharacterized protein</fullName>
    </submittedName>
</protein>
<feature type="compositionally biased region" description="Basic and acidic residues" evidence="1">
    <location>
        <begin position="38"/>
        <end position="58"/>
    </location>
</feature>
<dbReference type="Proteomes" id="UP000317650">
    <property type="component" value="Chromosome 2"/>
</dbReference>
<sequence length="200" mass="22710">MDCPRAILRLGVTRERVDEGRLPKERTKSKLEEALQCGGRDHKWRDHNSSSFHKDQKAMEMSPGGDRVQRIVVEQFVAMRYTRGEAWGDLKLVKTKEQQPCGNQSPIHLKDSPCLHQDAMRAFISIGGFPSLATHPTMQPCLHPLLLLLLLLLLRRRRQRGPAAAAVSPQWRSILSPWLPELQEPWQEAAPWCSLHGSSS</sequence>
<evidence type="ECO:0000313" key="2">
    <source>
        <dbReference type="EMBL" id="THU45835.1"/>
    </source>
</evidence>
<evidence type="ECO:0000256" key="1">
    <source>
        <dbReference type="SAM" id="MobiDB-lite"/>
    </source>
</evidence>